<organism evidence="1 2">
    <name type="scientific">Cricetulus griseus</name>
    <name type="common">Chinese hamster</name>
    <name type="synonym">Cricetulus barabensis griseus</name>
    <dbReference type="NCBI Taxonomy" id="10029"/>
    <lineage>
        <taxon>Eukaryota</taxon>
        <taxon>Metazoa</taxon>
        <taxon>Chordata</taxon>
        <taxon>Craniata</taxon>
        <taxon>Vertebrata</taxon>
        <taxon>Euteleostomi</taxon>
        <taxon>Mammalia</taxon>
        <taxon>Eutheria</taxon>
        <taxon>Euarchontoglires</taxon>
        <taxon>Glires</taxon>
        <taxon>Rodentia</taxon>
        <taxon>Myomorpha</taxon>
        <taxon>Muroidea</taxon>
        <taxon>Cricetidae</taxon>
        <taxon>Cricetinae</taxon>
        <taxon>Cricetulus</taxon>
    </lineage>
</organism>
<sequence length="92" mass="10141">MKYNPKLHNNEILDTGTPFVYAVKSLKYFHMQHSTVLLTLCGKGFSWEPTALKIIVCSFSSGAAISWLCVPHIALTAASSQVTDLYLSLSFS</sequence>
<dbReference type="EMBL" id="JH000681">
    <property type="protein sequence ID" value="EGV97331.1"/>
    <property type="molecule type" value="Genomic_DNA"/>
</dbReference>
<evidence type="ECO:0000313" key="1">
    <source>
        <dbReference type="EMBL" id="EGV97331.1"/>
    </source>
</evidence>
<dbReference type="Proteomes" id="UP000001075">
    <property type="component" value="Unassembled WGS sequence"/>
</dbReference>
<accession>G3HT15</accession>
<name>G3HT15_CRIGR</name>
<reference evidence="2" key="1">
    <citation type="journal article" date="2011" name="Nat. Biotechnol.">
        <title>The genomic sequence of the Chinese hamster ovary (CHO)-K1 cell line.</title>
        <authorList>
            <person name="Xu X."/>
            <person name="Nagarajan H."/>
            <person name="Lewis N.E."/>
            <person name="Pan S."/>
            <person name="Cai Z."/>
            <person name="Liu X."/>
            <person name="Chen W."/>
            <person name="Xie M."/>
            <person name="Wang W."/>
            <person name="Hammond S."/>
            <person name="Andersen M.R."/>
            <person name="Neff N."/>
            <person name="Passarelli B."/>
            <person name="Koh W."/>
            <person name="Fan H.C."/>
            <person name="Wang J."/>
            <person name="Gui Y."/>
            <person name="Lee K.H."/>
            <person name="Betenbaugh M.J."/>
            <person name="Quake S.R."/>
            <person name="Famili I."/>
            <person name="Palsson B.O."/>
            <person name="Wang J."/>
        </authorList>
    </citation>
    <scope>NUCLEOTIDE SEQUENCE [LARGE SCALE GENOMIC DNA]</scope>
    <source>
        <strain evidence="2">CHO K1 cell line</strain>
    </source>
</reference>
<evidence type="ECO:0000313" key="2">
    <source>
        <dbReference type="Proteomes" id="UP000001075"/>
    </source>
</evidence>
<gene>
    <name evidence="1" type="ORF">I79_014016</name>
</gene>
<protein>
    <submittedName>
        <fullName evidence="1">Uncharacterized protein</fullName>
    </submittedName>
</protein>
<dbReference type="InParanoid" id="G3HT15"/>
<proteinExistence type="predicted"/>
<dbReference type="AlphaFoldDB" id="G3HT15"/>